<name>A0A0L0F7X8_9EUKA</name>
<organism evidence="1 2">
    <name type="scientific">Sphaeroforma arctica JP610</name>
    <dbReference type="NCBI Taxonomy" id="667725"/>
    <lineage>
        <taxon>Eukaryota</taxon>
        <taxon>Ichthyosporea</taxon>
        <taxon>Ichthyophonida</taxon>
        <taxon>Sphaeroforma</taxon>
    </lineage>
</organism>
<dbReference type="AlphaFoldDB" id="A0A0L0F7X8"/>
<evidence type="ECO:0000313" key="2">
    <source>
        <dbReference type="Proteomes" id="UP000054560"/>
    </source>
</evidence>
<reference evidence="1 2" key="1">
    <citation type="submission" date="2011-02" db="EMBL/GenBank/DDBJ databases">
        <title>The Genome Sequence of Sphaeroforma arctica JP610.</title>
        <authorList>
            <consortium name="The Broad Institute Genome Sequencing Platform"/>
            <person name="Russ C."/>
            <person name="Cuomo C."/>
            <person name="Young S.K."/>
            <person name="Zeng Q."/>
            <person name="Gargeya S."/>
            <person name="Alvarado L."/>
            <person name="Berlin A."/>
            <person name="Chapman S.B."/>
            <person name="Chen Z."/>
            <person name="Freedman E."/>
            <person name="Gellesch M."/>
            <person name="Goldberg J."/>
            <person name="Griggs A."/>
            <person name="Gujja S."/>
            <person name="Heilman E."/>
            <person name="Heiman D."/>
            <person name="Howarth C."/>
            <person name="Mehta T."/>
            <person name="Neiman D."/>
            <person name="Pearson M."/>
            <person name="Roberts A."/>
            <person name="Saif S."/>
            <person name="Shea T."/>
            <person name="Shenoy N."/>
            <person name="Sisk P."/>
            <person name="Stolte C."/>
            <person name="Sykes S."/>
            <person name="White J."/>
            <person name="Yandava C."/>
            <person name="Burger G."/>
            <person name="Gray M.W."/>
            <person name="Holland P.W.H."/>
            <person name="King N."/>
            <person name="Lang F.B.F."/>
            <person name="Roger A.J."/>
            <person name="Ruiz-Trillo I."/>
            <person name="Haas B."/>
            <person name="Nusbaum C."/>
            <person name="Birren B."/>
        </authorList>
    </citation>
    <scope>NUCLEOTIDE SEQUENCE [LARGE SCALE GENOMIC DNA]</scope>
    <source>
        <strain evidence="1 2">JP610</strain>
    </source>
</reference>
<dbReference type="Proteomes" id="UP000054560">
    <property type="component" value="Unassembled WGS sequence"/>
</dbReference>
<accession>A0A0L0F7X8</accession>
<keyword evidence="2" id="KW-1185">Reference proteome</keyword>
<proteinExistence type="predicted"/>
<evidence type="ECO:0000313" key="1">
    <source>
        <dbReference type="EMBL" id="KNC72837.1"/>
    </source>
</evidence>
<dbReference type="RefSeq" id="XP_014146739.1">
    <property type="nucleotide sequence ID" value="XM_014291264.1"/>
</dbReference>
<dbReference type="EMBL" id="KQ246439">
    <property type="protein sequence ID" value="KNC72837.1"/>
    <property type="molecule type" value="Genomic_DNA"/>
</dbReference>
<protein>
    <submittedName>
        <fullName evidence="1">Uncharacterized protein</fullName>
    </submittedName>
</protein>
<sequence length="162" mass="17424">MVLLQIAVVAGESICYSSEPTCINNNCQDITPNSNQCLAEWFVDPFCLAIALNTNFESDECAPLNLPVIGNLFYMVTGGPVLNSTANAVPTDMAEPTNMLSPNNAAEVANESLSSMEAETHTIVVTVTEGAEMVVFENSGAIVSARFCAWSLFLVHLLYHVM</sequence>
<dbReference type="GeneID" id="25915107"/>
<gene>
    <name evidence="1" type="ORF">SARC_14603</name>
</gene>